<dbReference type="AlphaFoldDB" id="A0AAE1A2K2"/>
<name>A0AAE1A2K2_9GAST</name>
<gene>
    <name evidence="1" type="ORF">RRG08_054173</name>
</gene>
<accession>A0AAE1A2K2</accession>
<keyword evidence="2" id="KW-1185">Reference proteome</keyword>
<dbReference type="Proteomes" id="UP001283361">
    <property type="component" value="Unassembled WGS sequence"/>
</dbReference>
<evidence type="ECO:0000313" key="2">
    <source>
        <dbReference type="Proteomes" id="UP001283361"/>
    </source>
</evidence>
<dbReference type="EMBL" id="JAWDGP010002797">
    <property type="protein sequence ID" value="KAK3779920.1"/>
    <property type="molecule type" value="Genomic_DNA"/>
</dbReference>
<reference evidence="1" key="1">
    <citation type="journal article" date="2023" name="G3 (Bethesda)">
        <title>A reference genome for the long-term kleptoplast-retaining sea slug Elysia crispata morphotype clarki.</title>
        <authorList>
            <person name="Eastman K.E."/>
            <person name="Pendleton A.L."/>
            <person name="Shaikh M.A."/>
            <person name="Suttiyut T."/>
            <person name="Ogas R."/>
            <person name="Tomko P."/>
            <person name="Gavelis G."/>
            <person name="Widhalm J.R."/>
            <person name="Wisecaver J.H."/>
        </authorList>
    </citation>
    <scope>NUCLEOTIDE SEQUENCE</scope>
    <source>
        <strain evidence="1">ECLA1</strain>
    </source>
</reference>
<protein>
    <submittedName>
        <fullName evidence="1">Uncharacterized protein</fullName>
    </submittedName>
</protein>
<evidence type="ECO:0000313" key="1">
    <source>
        <dbReference type="EMBL" id="KAK3779920.1"/>
    </source>
</evidence>
<sequence length="95" mass="10630">MSNSSRKRQDKRTGSRTLLWVLPVTKCNQPLSPHTKNTIGPVSEENKYLHYTKVSTSTISISHTTTNQFSLDCLTSSECNRPPKLGKVASFNNFS</sequence>
<proteinExistence type="predicted"/>
<comment type="caution">
    <text evidence="1">The sequence shown here is derived from an EMBL/GenBank/DDBJ whole genome shotgun (WGS) entry which is preliminary data.</text>
</comment>
<organism evidence="1 2">
    <name type="scientific">Elysia crispata</name>
    <name type="common">lettuce slug</name>
    <dbReference type="NCBI Taxonomy" id="231223"/>
    <lineage>
        <taxon>Eukaryota</taxon>
        <taxon>Metazoa</taxon>
        <taxon>Spiralia</taxon>
        <taxon>Lophotrochozoa</taxon>
        <taxon>Mollusca</taxon>
        <taxon>Gastropoda</taxon>
        <taxon>Heterobranchia</taxon>
        <taxon>Euthyneura</taxon>
        <taxon>Panpulmonata</taxon>
        <taxon>Sacoglossa</taxon>
        <taxon>Placobranchoidea</taxon>
        <taxon>Plakobranchidae</taxon>
        <taxon>Elysia</taxon>
    </lineage>
</organism>